<dbReference type="InterPro" id="IPR032118">
    <property type="entry name" value="Phage_holin_HP1"/>
</dbReference>
<dbReference type="Pfam" id="PF16080">
    <property type="entry name" value="Phage_holin_2_3"/>
    <property type="match status" value="1"/>
</dbReference>
<evidence type="ECO:0000313" key="2">
    <source>
        <dbReference type="EMBL" id="SUB59066.1"/>
    </source>
</evidence>
<feature type="transmembrane region" description="Helical" evidence="1">
    <location>
        <begin position="27"/>
        <end position="46"/>
    </location>
</feature>
<keyword evidence="1" id="KW-0812">Transmembrane</keyword>
<keyword evidence="3" id="KW-1185">Reference proteome</keyword>
<gene>
    <name evidence="2" type="ORF">NCTC12872_01041</name>
</gene>
<evidence type="ECO:0008006" key="4">
    <source>
        <dbReference type="Google" id="ProtNLM"/>
    </source>
</evidence>
<evidence type="ECO:0000313" key="3">
    <source>
        <dbReference type="Proteomes" id="UP000255417"/>
    </source>
</evidence>
<evidence type="ECO:0000256" key="1">
    <source>
        <dbReference type="SAM" id="Phobius"/>
    </source>
</evidence>
<keyword evidence="1" id="KW-1133">Transmembrane helix</keyword>
<protein>
    <recommendedName>
        <fullName evidence="4">Holin</fullName>
    </recommendedName>
</protein>
<organism evidence="2 3">
    <name type="scientific">Phocoenobacter uteri</name>
    <dbReference type="NCBI Taxonomy" id="146806"/>
    <lineage>
        <taxon>Bacteria</taxon>
        <taxon>Pseudomonadati</taxon>
        <taxon>Pseudomonadota</taxon>
        <taxon>Gammaproteobacteria</taxon>
        <taxon>Pasteurellales</taxon>
        <taxon>Pasteurellaceae</taxon>
        <taxon>Phocoenobacter</taxon>
    </lineage>
</organism>
<reference evidence="2 3" key="1">
    <citation type="submission" date="2018-06" db="EMBL/GenBank/DDBJ databases">
        <authorList>
            <consortium name="Pathogen Informatics"/>
            <person name="Doyle S."/>
        </authorList>
    </citation>
    <scope>NUCLEOTIDE SEQUENCE [LARGE SCALE GENOMIC DNA]</scope>
    <source>
        <strain evidence="2 3">NCTC12872</strain>
    </source>
</reference>
<dbReference type="Proteomes" id="UP000255417">
    <property type="component" value="Unassembled WGS sequence"/>
</dbReference>
<keyword evidence="1" id="KW-0472">Membrane</keyword>
<dbReference type="EMBL" id="UGTA01000001">
    <property type="protein sequence ID" value="SUB59066.1"/>
    <property type="molecule type" value="Genomic_DNA"/>
</dbReference>
<name>A0A379CBJ2_9PAST</name>
<dbReference type="AlphaFoldDB" id="A0A379CBJ2"/>
<dbReference type="RefSeq" id="WP_115315561.1">
    <property type="nucleotide sequence ID" value="NZ_LWIF01000001.1"/>
</dbReference>
<accession>A0A379CBJ2</accession>
<proteinExistence type="predicted"/>
<sequence>MADRTTAPLSYFGAIIAALSGLSLSEWSAIFGILFGFGTFLINNHYKRREDIRKQKEFELKEKEFEIKMEQMKKQQIEQIKEILDEKN</sequence>